<evidence type="ECO:0000256" key="1">
    <source>
        <dbReference type="RuleBase" id="RU000411"/>
    </source>
</evidence>
<proteinExistence type="evidence at protein level"/>
<dbReference type="InterPro" id="IPR036186">
    <property type="entry name" value="Serpin_sf"/>
</dbReference>
<dbReference type="SMART" id="SM00093">
    <property type="entry name" value="SERPIN"/>
    <property type="match status" value="1"/>
</dbReference>
<reference evidence="6" key="2">
    <citation type="submission" date="2024-08" db="PDB data bank">
        <title>Structures and mechanisms of serine protease inhibitors of Trichinella spiralis and Trichinella pseudospiralis.</title>
        <authorList>
            <person name="Chen C."/>
            <person name="Xue L.R."/>
        </authorList>
    </citation>
    <scope>X-RAY CRYSTALLOGRAPHY (2.60 ANGSTROMS) OF 64-440</scope>
</reference>
<dbReference type="PANTHER" id="PTHR11461">
    <property type="entry name" value="SERINE PROTEASE INHIBITOR, SERPIN"/>
    <property type="match status" value="1"/>
</dbReference>
<dbReference type="InterPro" id="IPR023796">
    <property type="entry name" value="Serpin_dom"/>
</dbReference>
<evidence type="ECO:0000313" key="5">
    <source>
        <dbReference type="Proteomes" id="UP000054805"/>
    </source>
</evidence>
<dbReference type="SMR" id="A0A0V1JI71"/>
<dbReference type="PDB" id="9J91">
    <property type="method" value="X-ray"/>
    <property type="resolution" value="2.60 A"/>
    <property type="chains" value="A=64-440"/>
</dbReference>
<dbReference type="GO" id="GO:0004867">
    <property type="term" value="F:serine-type endopeptidase inhibitor activity"/>
    <property type="evidence" value="ECO:0007669"/>
    <property type="project" value="InterPro"/>
</dbReference>
<dbReference type="PROSITE" id="PS00284">
    <property type="entry name" value="SERPIN"/>
    <property type="match status" value="1"/>
</dbReference>
<dbReference type="InterPro" id="IPR000215">
    <property type="entry name" value="Serpin_fam"/>
</dbReference>
<dbReference type="AlphaFoldDB" id="A0A0V1JI71"/>
<reference evidence="4 5" key="1">
    <citation type="submission" date="2015-01" db="EMBL/GenBank/DDBJ databases">
        <title>Evolution of Trichinella species and genotypes.</title>
        <authorList>
            <person name="Korhonen P.K."/>
            <person name="Edoardo P."/>
            <person name="Giuseppe L.R."/>
            <person name="Gasser R.B."/>
        </authorList>
    </citation>
    <scope>NUCLEOTIDE SEQUENCE [LARGE SCALE GENOMIC DNA]</scope>
    <source>
        <strain evidence="4">ISS588</strain>
    </source>
</reference>
<feature type="signal peptide" evidence="2">
    <location>
        <begin position="1"/>
        <end position="21"/>
    </location>
</feature>
<keyword evidence="5" id="KW-1185">Reference proteome</keyword>
<dbReference type="GO" id="GO:0005615">
    <property type="term" value="C:extracellular space"/>
    <property type="evidence" value="ECO:0007669"/>
    <property type="project" value="InterPro"/>
</dbReference>
<dbReference type="EMBL" id="JYDS01000002">
    <property type="protein sequence ID" value="KRZ34691.1"/>
    <property type="molecule type" value="Genomic_DNA"/>
</dbReference>
<dbReference type="Gene3D" id="3.30.497.10">
    <property type="entry name" value="Antithrombin, subunit I, domain 2"/>
    <property type="match status" value="1"/>
</dbReference>
<evidence type="ECO:0000256" key="2">
    <source>
        <dbReference type="SAM" id="SignalP"/>
    </source>
</evidence>
<feature type="domain" description="Serpin" evidence="3">
    <location>
        <begin position="78"/>
        <end position="440"/>
    </location>
</feature>
<organism evidence="4 5">
    <name type="scientific">Trichinella pseudospiralis</name>
    <name type="common">Parasitic roundworm</name>
    <dbReference type="NCBI Taxonomy" id="6337"/>
    <lineage>
        <taxon>Eukaryota</taxon>
        <taxon>Metazoa</taxon>
        <taxon>Ecdysozoa</taxon>
        <taxon>Nematoda</taxon>
        <taxon>Enoplea</taxon>
        <taxon>Dorylaimia</taxon>
        <taxon>Trichinellida</taxon>
        <taxon>Trichinellidae</taxon>
        <taxon>Trichinella</taxon>
    </lineage>
</organism>
<evidence type="ECO:0000313" key="4">
    <source>
        <dbReference type="EMBL" id="KRZ34691.1"/>
    </source>
</evidence>
<protein>
    <submittedName>
        <fullName evidence="4">Leukocyte elastase inhibitor C</fullName>
    </submittedName>
</protein>
<accession>A0A0V1JI71</accession>
<dbReference type="PANTHER" id="PTHR11461:SF278">
    <property type="entry name" value="SERINE PROTEASE INHIBITOR 88EA"/>
    <property type="match status" value="1"/>
</dbReference>
<gene>
    <name evidence="4" type="primary">Serpinb1c</name>
    <name evidence="4" type="ORF">T4B_11313</name>
</gene>
<keyword evidence="2" id="KW-0732">Signal</keyword>
<evidence type="ECO:0007829" key="6">
    <source>
        <dbReference type="PDB" id="9J91"/>
    </source>
</evidence>
<keyword evidence="6" id="KW-0002">3D-structure</keyword>
<dbReference type="InterPro" id="IPR042178">
    <property type="entry name" value="Serpin_sf_1"/>
</dbReference>
<dbReference type="InterPro" id="IPR042185">
    <property type="entry name" value="Serpin_sf_2"/>
</dbReference>
<dbReference type="Gene3D" id="2.30.39.10">
    <property type="entry name" value="Alpha-1-antitrypsin, domain 1"/>
    <property type="match status" value="1"/>
</dbReference>
<comment type="caution">
    <text evidence="4">The sequence shown here is derived from an EMBL/GenBank/DDBJ whole genome shotgun (WGS) entry which is preliminary data.</text>
</comment>
<sequence length="440" mass="49837">MGANPLLFLFLIGFFQSKSLASSFILVNKEAKQEAFPCLAEFSIQIFGYFFLQDCQDFCRPSTMSSVNFDISMANFAMELYRQSFSNQSNSFFSPYSIVLTLAMTYFGSSGRTKQQLKDRLFSVSDDQLQASLDGIFQSLQGDQHQQEQLTMQLHLANRLFARNNLKLLPAYLTRIQKTFKADVDLVDFSNGAAAAEKINRWVANETKDRIKNLIPPDVLDEMTCLVLVNAIYFKGNWQTRFAPESTSKQYFSVDQNTNKLVDMMHVNDTFRHAEHEQFQILQLPYESSKLAMYVLLPKEKFGLEKLVNQLSGEQLLDSMEAVTSKKVSITFPKFKLEETLPLKKILLQLGLTSMFDHSMADFSMMTGDRSVIVSDAFHKAFIEVNEEGSEASAATAVVAMLRSAQHVAPPAVFIADHPFMFLIADMQTQTILFMGSYRG</sequence>
<name>A0A0V1JI71_TRIPS</name>
<dbReference type="InterPro" id="IPR023795">
    <property type="entry name" value="Serpin_CS"/>
</dbReference>
<dbReference type="CDD" id="cd19590">
    <property type="entry name" value="serpin_thermopin-like"/>
    <property type="match status" value="1"/>
</dbReference>
<evidence type="ECO:0000259" key="3">
    <source>
        <dbReference type="SMART" id="SM00093"/>
    </source>
</evidence>
<dbReference type="Pfam" id="PF00079">
    <property type="entry name" value="Serpin"/>
    <property type="match status" value="1"/>
</dbReference>
<feature type="chain" id="PRO_5006880506" evidence="2">
    <location>
        <begin position="22"/>
        <end position="440"/>
    </location>
</feature>
<dbReference type="SUPFAM" id="SSF56574">
    <property type="entry name" value="Serpins"/>
    <property type="match status" value="1"/>
</dbReference>
<dbReference type="Proteomes" id="UP000054805">
    <property type="component" value="Unassembled WGS sequence"/>
</dbReference>
<comment type="similarity">
    <text evidence="1">Belongs to the serpin family.</text>
</comment>